<evidence type="ECO:0000256" key="2">
    <source>
        <dbReference type="ARBA" id="ARBA00010170"/>
    </source>
</evidence>
<evidence type="ECO:0000256" key="5">
    <source>
        <dbReference type="ARBA" id="ARBA00023136"/>
    </source>
</evidence>
<keyword evidence="9" id="KW-1185">Reference proteome</keyword>
<comment type="similarity">
    <text evidence="2">Belongs to the pecanex family.</text>
</comment>
<feature type="transmembrane region" description="Helical" evidence="6">
    <location>
        <begin position="380"/>
        <end position="397"/>
    </location>
</feature>
<evidence type="ECO:0000256" key="1">
    <source>
        <dbReference type="ARBA" id="ARBA00004141"/>
    </source>
</evidence>
<dbReference type="InterPro" id="IPR007735">
    <property type="entry name" value="Pecanex_C"/>
</dbReference>
<comment type="caution">
    <text evidence="8">The sequence shown here is derived from an EMBL/GenBank/DDBJ whole genome shotgun (WGS) entry which is preliminary data.</text>
</comment>
<proteinExistence type="inferred from homology"/>
<dbReference type="Proteomes" id="UP001470230">
    <property type="component" value="Unassembled WGS sequence"/>
</dbReference>
<dbReference type="PANTHER" id="PTHR12372:SF7">
    <property type="entry name" value="PROTEIN PECANEX"/>
    <property type="match status" value="1"/>
</dbReference>
<feature type="domain" description="Pecanex C-terminal" evidence="7">
    <location>
        <begin position="982"/>
        <end position="1068"/>
    </location>
</feature>
<feature type="transmembrane region" description="Helical" evidence="6">
    <location>
        <begin position="225"/>
        <end position="243"/>
    </location>
</feature>
<evidence type="ECO:0000256" key="4">
    <source>
        <dbReference type="ARBA" id="ARBA00022989"/>
    </source>
</evidence>
<protein>
    <submittedName>
        <fullName evidence="8">Pecanex-like protein 4</fullName>
    </submittedName>
</protein>
<gene>
    <name evidence="8" type="ORF">M9Y10_042064</name>
</gene>
<dbReference type="Pfam" id="PF05041">
    <property type="entry name" value="Pecanex_C"/>
    <property type="match status" value="1"/>
</dbReference>
<feature type="transmembrane region" description="Helical" evidence="6">
    <location>
        <begin position="598"/>
        <end position="625"/>
    </location>
</feature>
<accession>A0ABR2K681</accession>
<feature type="transmembrane region" description="Helical" evidence="6">
    <location>
        <begin position="53"/>
        <end position="76"/>
    </location>
</feature>
<evidence type="ECO:0000313" key="9">
    <source>
        <dbReference type="Proteomes" id="UP001470230"/>
    </source>
</evidence>
<feature type="transmembrane region" description="Helical" evidence="6">
    <location>
        <begin position="477"/>
        <end position="496"/>
    </location>
</feature>
<feature type="transmembrane region" description="Helical" evidence="6">
    <location>
        <begin position="295"/>
        <end position="312"/>
    </location>
</feature>
<keyword evidence="3 6" id="KW-0812">Transmembrane</keyword>
<evidence type="ECO:0000256" key="6">
    <source>
        <dbReference type="SAM" id="Phobius"/>
    </source>
</evidence>
<feature type="transmembrane region" description="Helical" evidence="6">
    <location>
        <begin position="29"/>
        <end position="46"/>
    </location>
</feature>
<dbReference type="EMBL" id="JAPFFF010000007">
    <property type="protein sequence ID" value="KAK8886600.1"/>
    <property type="molecule type" value="Genomic_DNA"/>
</dbReference>
<reference evidence="8 9" key="1">
    <citation type="submission" date="2024-04" db="EMBL/GenBank/DDBJ databases">
        <title>Tritrichomonas musculus Genome.</title>
        <authorList>
            <person name="Alves-Ferreira E."/>
            <person name="Grigg M."/>
            <person name="Lorenzi H."/>
            <person name="Galac M."/>
        </authorList>
    </citation>
    <scope>NUCLEOTIDE SEQUENCE [LARGE SCALE GENOMIC DNA]</scope>
    <source>
        <strain evidence="8 9">EAF2021</strain>
    </source>
</reference>
<evidence type="ECO:0000256" key="3">
    <source>
        <dbReference type="ARBA" id="ARBA00022692"/>
    </source>
</evidence>
<keyword evidence="5 6" id="KW-0472">Membrane</keyword>
<organism evidence="8 9">
    <name type="scientific">Tritrichomonas musculus</name>
    <dbReference type="NCBI Taxonomy" id="1915356"/>
    <lineage>
        <taxon>Eukaryota</taxon>
        <taxon>Metamonada</taxon>
        <taxon>Parabasalia</taxon>
        <taxon>Tritrichomonadida</taxon>
        <taxon>Tritrichomonadidae</taxon>
        <taxon>Tritrichomonas</taxon>
    </lineage>
</organism>
<feature type="transmembrane region" description="Helical" evidence="6">
    <location>
        <begin position="435"/>
        <end position="456"/>
    </location>
</feature>
<sequence length="1069" mass="122207">MELYGIKLHILCSFTGGFILYRNDKWPNILKSIVFLILFGFFYIILSIDLSYLVRLLLAGLVALFVLIIELIVVWFNSMLDESVDVSSSSIDSTAENNKPTIPDKISGPLWESRGILFNERIPLDDRAYQLIRRGFDADEVFRLIELIRNGTVTKDTKDHLPTRHVKTNLIVLCGQNINIHFDRDSLSRTFQRPPSAWHLISSVVLTLLLAFFVPETRPMNPPFLTWYLSLICTSSIFSLLLPPPSDPYATNFNDPFISYTRAAVAVGMSGVVSLMAFFKMFLPAKLYIPQINMTIYWKPILTFCATMANYLFIFYPFLILIGFMGHPITTLHWLLETVNKYFFGISGSPSFKKAAIDFLNSTCIVVAVSLFMLIGNQPITVGVSILVVTFFTQFSISDNCQTFMKKHLVTAIICAVVSASTSLLNWVINDSIMNILLIVIAIIHCVIDVLFPYFTTHQRYFFWYGRMIPVNFLTKYCHFITNFITAPSFISFALVNDKKSYETVNNKEIFATFSAILILHGLRMAQTLPHLFCMSVAMSLIFFRYDYDLPASSVSLLLSLLLARKLTKICRVTSLWFKWRKLPNGIYLDPYVNPWKFAGSVILSYILCFVPQPFSGLSFISYFWSILTGSPMNILNGLEYLFTLSPPRPNLFYDYTQSDFSLHDEYIKATSEHPLEAPIYFSLAKSLEENLGKMVKDGHLGLILDDSFFLMISGDLMAIVHIVAIEANKVSFQLRGLEYVSQTLCHGGELSKLQQIIQEHTNFGNIGHAFAFGFSMFQLRVLDLPLNVINISQFDFVDAVLPAVGRSFLSWELKSLVYCVIRCFKENLNPPEAPEGHYDNVVPRLSENHLAFIRFVANKYEIEVTAFMMQRLWVIIHTIHMVIISRGGKVNVDKLFELFEGRVEINEMAKPEEENLNKAFRFSVSVILMVSVGLAPSTDDFEENFQFFEETYSSYKCLPLRSNEIEIALRDEDVPVISMISNQDSYYIVRFASSEINWTFFQMDSESIRGFWSNEIRSILFLAMPSRERSSIQYNIHSLRNITNQSCNQPVGYPAYVSSIIDSYSEKD</sequence>
<feature type="transmembrane region" description="Helical" evidence="6">
    <location>
        <begin position="409"/>
        <end position="429"/>
    </location>
</feature>
<keyword evidence="4 6" id="KW-1133">Transmembrane helix</keyword>
<evidence type="ECO:0000313" key="8">
    <source>
        <dbReference type="EMBL" id="KAK8886600.1"/>
    </source>
</evidence>
<dbReference type="PANTHER" id="PTHR12372">
    <property type="entry name" value="PECANEX"/>
    <property type="match status" value="1"/>
</dbReference>
<feature type="transmembrane region" description="Helical" evidence="6">
    <location>
        <begin position="263"/>
        <end position="283"/>
    </location>
</feature>
<feature type="transmembrane region" description="Helical" evidence="6">
    <location>
        <begin position="196"/>
        <end position="213"/>
    </location>
</feature>
<comment type="subcellular location">
    <subcellularLocation>
        <location evidence="1">Membrane</location>
        <topology evidence="1">Multi-pass membrane protein</topology>
    </subcellularLocation>
</comment>
<dbReference type="InterPro" id="IPR039797">
    <property type="entry name" value="Pecanex"/>
</dbReference>
<evidence type="ECO:0000259" key="7">
    <source>
        <dbReference type="Pfam" id="PF05041"/>
    </source>
</evidence>
<name>A0ABR2K681_9EUKA</name>